<dbReference type="Proteomes" id="UP000269208">
    <property type="component" value="Chromosome"/>
</dbReference>
<dbReference type="AlphaFoldDB" id="A0A447TN57"/>
<protein>
    <submittedName>
        <fullName evidence="2">Membrane protein</fullName>
    </submittedName>
</protein>
<evidence type="ECO:0000259" key="1">
    <source>
        <dbReference type="Pfam" id="PF15977"/>
    </source>
</evidence>
<feature type="domain" description="IprA winged helix-turn-helix" evidence="1">
    <location>
        <begin position="154"/>
        <end position="207"/>
    </location>
</feature>
<dbReference type="InterPro" id="IPR014710">
    <property type="entry name" value="RmlC-like_jellyroll"/>
</dbReference>
<reference evidence="2 3" key="1">
    <citation type="submission" date="2018-12" db="EMBL/GenBank/DDBJ databases">
        <authorList>
            <consortium name="Pathogen Informatics"/>
        </authorList>
    </citation>
    <scope>NUCLEOTIDE SEQUENCE [LARGE SCALE GENOMIC DNA]</scope>
    <source>
        <strain evidence="2 3">NCTC6754</strain>
    </source>
</reference>
<organism evidence="2 3">
    <name type="scientific">Salmonella enterica I</name>
    <dbReference type="NCBI Taxonomy" id="59201"/>
    <lineage>
        <taxon>Bacteria</taxon>
        <taxon>Pseudomonadati</taxon>
        <taxon>Pseudomonadota</taxon>
        <taxon>Gammaproteobacteria</taxon>
        <taxon>Enterobacterales</taxon>
        <taxon>Enterobacteriaceae</taxon>
        <taxon>Salmonella</taxon>
    </lineage>
</organism>
<dbReference type="InterPro" id="IPR041687">
    <property type="entry name" value="HTH_46"/>
</dbReference>
<dbReference type="EMBL" id="LR134190">
    <property type="protein sequence ID" value="VEB50792.1"/>
    <property type="molecule type" value="Genomic_DNA"/>
</dbReference>
<sequence length="237" mass="26897">MKQLNGGNVYRPTGKEKNLQAILNIHRHVIQNISPVTITAGKTLDIKIDNQSHILLITKGAIKVCRRIDSIVMGCGVSPMILGLVDAYADLYQLEENSDVFFIAETTCEYYPVPVKDFVEIADEKHLWRDISNILMYRIAFMTNRDRNLIGQDAYSQIKALLLELWSYPESSRFEINAQNFIQQRTGLSRSRIMQVLSELKAGDYIKNTAWKTVRASKPAGFILNGQASYIIKNKAI</sequence>
<gene>
    <name evidence="2" type="ORF">NCTC6754_00477</name>
</gene>
<accession>A0A447TN57</accession>
<evidence type="ECO:0000313" key="2">
    <source>
        <dbReference type="EMBL" id="VEB50792.1"/>
    </source>
</evidence>
<dbReference type="Gene3D" id="2.60.120.10">
    <property type="entry name" value="Jelly Rolls"/>
    <property type="match status" value="1"/>
</dbReference>
<dbReference type="SUPFAM" id="SSF51206">
    <property type="entry name" value="cAMP-binding domain-like"/>
    <property type="match status" value="1"/>
</dbReference>
<name>A0A447TN57_SALET</name>
<dbReference type="Pfam" id="PF15977">
    <property type="entry name" value="HTH_46"/>
    <property type="match status" value="1"/>
</dbReference>
<proteinExistence type="predicted"/>
<dbReference type="InterPro" id="IPR018490">
    <property type="entry name" value="cNMP-bd_dom_sf"/>
</dbReference>
<evidence type="ECO:0000313" key="3">
    <source>
        <dbReference type="Proteomes" id="UP000269208"/>
    </source>
</evidence>